<dbReference type="Gene3D" id="3.40.640.10">
    <property type="entry name" value="Type I PLP-dependent aspartate aminotransferase-like (Major domain)"/>
    <property type="match status" value="1"/>
</dbReference>
<evidence type="ECO:0000313" key="9">
    <source>
        <dbReference type="EMBL" id="TQD25909.1"/>
    </source>
</evidence>
<dbReference type="InterPro" id="IPR015422">
    <property type="entry name" value="PyrdxlP-dep_Trfase_small"/>
</dbReference>
<evidence type="ECO:0000256" key="5">
    <source>
        <dbReference type="ARBA" id="ARBA00022898"/>
    </source>
</evidence>
<dbReference type="GO" id="GO:0051536">
    <property type="term" value="F:iron-sulfur cluster binding"/>
    <property type="evidence" value="ECO:0007669"/>
    <property type="project" value="UniProtKB-KW"/>
</dbReference>
<accession>A0A7Z8KNT3</accession>
<keyword evidence="3" id="KW-0808">Transferase</keyword>
<dbReference type="AlphaFoldDB" id="A0A7Z8KNT3"/>
<proteinExistence type="inferred from homology"/>
<evidence type="ECO:0000256" key="1">
    <source>
        <dbReference type="ARBA" id="ARBA00001933"/>
    </source>
</evidence>
<organism evidence="9 10">
    <name type="scientific">Methanolobus vulcani</name>
    <dbReference type="NCBI Taxonomy" id="38026"/>
    <lineage>
        <taxon>Archaea</taxon>
        <taxon>Methanobacteriati</taxon>
        <taxon>Methanobacteriota</taxon>
        <taxon>Stenosarchaea group</taxon>
        <taxon>Methanomicrobia</taxon>
        <taxon>Methanosarcinales</taxon>
        <taxon>Methanosarcinaceae</taxon>
        <taxon>Methanolobus</taxon>
    </lineage>
</organism>
<dbReference type="PIRSF" id="PIRSF005572">
    <property type="entry name" value="NifS"/>
    <property type="match status" value="1"/>
</dbReference>
<keyword evidence="10" id="KW-1185">Reference proteome</keyword>
<comment type="caution">
    <text evidence="9">The sequence shown here is derived from an EMBL/GenBank/DDBJ whole genome shotgun (WGS) entry which is preliminary data.</text>
</comment>
<gene>
    <name evidence="9" type="ORF">FKV42_06975</name>
</gene>
<feature type="domain" description="Aminotransferase class V" evidence="8">
    <location>
        <begin position="6"/>
        <end position="368"/>
    </location>
</feature>
<dbReference type="PANTHER" id="PTHR11601">
    <property type="entry name" value="CYSTEINE DESULFURYLASE FAMILY MEMBER"/>
    <property type="match status" value="1"/>
</dbReference>
<dbReference type="OrthoDB" id="9577at2157"/>
<keyword evidence="5" id="KW-0663">Pyridoxal phosphate</keyword>
<reference evidence="9 10" key="1">
    <citation type="submission" date="2019-06" db="EMBL/GenBank/DDBJ databases">
        <title>Draft genome sequence of Methanolobus vulcani B1d.</title>
        <authorList>
            <person name="Creighbaum A.J."/>
            <person name="Ticak T."/>
            <person name="Hariraju D."/>
            <person name="Arivett B.A."/>
            <person name="Ferguson D.J.Jr."/>
        </authorList>
    </citation>
    <scope>NUCLEOTIDE SEQUENCE [LARGE SCALE GENOMIC DNA]</scope>
    <source>
        <strain evidence="9 10">B1d</strain>
    </source>
</reference>
<dbReference type="Gene3D" id="3.90.1150.10">
    <property type="entry name" value="Aspartate Aminotransferase, domain 1"/>
    <property type="match status" value="1"/>
</dbReference>
<dbReference type="InterPro" id="IPR015424">
    <property type="entry name" value="PyrdxlP-dep_Trfase"/>
</dbReference>
<evidence type="ECO:0000256" key="3">
    <source>
        <dbReference type="ARBA" id="ARBA00022679"/>
    </source>
</evidence>
<protein>
    <submittedName>
        <fullName evidence="9">Cysteine desulfurase</fullName>
    </submittedName>
</protein>
<keyword evidence="7" id="KW-0411">Iron-sulfur</keyword>
<sequence>MFDKMTYLDNSASTRLDERVMDAMKPYYFDTYAVATSEFGYSMGIDAKEGLQEARETIASSIGATPEEIVFTSGETESSNMAIKGVVAALKKKKGEHIIVSKLEDFAVLNTAKNLEKQGYNVDYISVDAEGILDLEELKSKIRDDTVLVSIQHANQEIGTLQNLDAIAKICREKEVLFHTDATHSYTRVPIDVSKTPIDLISMSAHTIHGPRGVGALYVRKGTPLIKWMDGGYQETDRRAGLENIPGAVGFAKAVELVTEKENEFLTSLRDYTIKRVFEEIPHVTLNGSKTQRTPQNANITFHYVEGESMTLHLDMRGFAVSTGSACFSRSLEASHVILGIGGDHERAHGSIRFTFGRYNSMEDVDAVVDAIKEIVSQLRAISPLYNKEE</sequence>
<dbReference type="GO" id="GO:0046872">
    <property type="term" value="F:metal ion binding"/>
    <property type="evidence" value="ECO:0007669"/>
    <property type="project" value="UniProtKB-KW"/>
</dbReference>
<evidence type="ECO:0000256" key="7">
    <source>
        <dbReference type="ARBA" id="ARBA00023014"/>
    </source>
</evidence>
<name>A0A7Z8KNT3_9EURY</name>
<dbReference type="EMBL" id="VIAQ01000013">
    <property type="protein sequence ID" value="TQD25909.1"/>
    <property type="molecule type" value="Genomic_DNA"/>
</dbReference>
<keyword evidence="4" id="KW-0479">Metal-binding</keyword>
<evidence type="ECO:0000313" key="10">
    <source>
        <dbReference type="Proteomes" id="UP000319335"/>
    </source>
</evidence>
<evidence type="ECO:0000259" key="8">
    <source>
        <dbReference type="Pfam" id="PF00266"/>
    </source>
</evidence>
<dbReference type="SUPFAM" id="SSF53383">
    <property type="entry name" value="PLP-dependent transferases"/>
    <property type="match status" value="1"/>
</dbReference>
<dbReference type="RefSeq" id="WP_154809540.1">
    <property type="nucleotide sequence ID" value="NZ_VIAQ01000013.1"/>
</dbReference>
<dbReference type="InterPro" id="IPR000192">
    <property type="entry name" value="Aminotrans_V_dom"/>
</dbReference>
<comment type="similarity">
    <text evidence="2">Belongs to the class-V pyridoxal-phosphate-dependent aminotransferase family. NifS/IscS subfamily.</text>
</comment>
<dbReference type="Pfam" id="PF00266">
    <property type="entry name" value="Aminotran_5"/>
    <property type="match status" value="1"/>
</dbReference>
<comment type="cofactor">
    <cofactor evidence="1">
        <name>pyridoxal 5'-phosphate</name>
        <dbReference type="ChEBI" id="CHEBI:597326"/>
    </cofactor>
</comment>
<dbReference type="GO" id="GO:0016740">
    <property type="term" value="F:transferase activity"/>
    <property type="evidence" value="ECO:0007669"/>
    <property type="project" value="UniProtKB-KW"/>
</dbReference>
<dbReference type="Proteomes" id="UP000319335">
    <property type="component" value="Unassembled WGS sequence"/>
</dbReference>
<keyword evidence="6" id="KW-0408">Iron</keyword>
<evidence type="ECO:0000256" key="4">
    <source>
        <dbReference type="ARBA" id="ARBA00022723"/>
    </source>
</evidence>
<evidence type="ECO:0000256" key="2">
    <source>
        <dbReference type="ARBA" id="ARBA00006490"/>
    </source>
</evidence>
<dbReference type="InterPro" id="IPR016454">
    <property type="entry name" value="Cysteine_dSase"/>
</dbReference>
<evidence type="ECO:0000256" key="6">
    <source>
        <dbReference type="ARBA" id="ARBA00023004"/>
    </source>
</evidence>
<dbReference type="InterPro" id="IPR015421">
    <property type="entry name" value="PyrdxlP-dep_Trfase_major"/>
</dbReference>
<dbReference type="PANTHER" id="PTHR11601:SF34">
    <property type="entry name" value="CYSTEINE DESULFURASE"/>
    <property type="match status" value="1"/>
</dbReference>